<evidence type="ECO:0000256" key="6">
    <source>
        <dbReference type="ARBA" id="ARBA00022989"/>
    </source>
</evidence>
<dbReference type="Proteomes" id="UP001329430">
    <property type="component" value="Chromosome 7"/>
</dbReference>
<gene>
    <name evidence="14" type="ORF">RI129_010386</name>
</gene>
<dbReference type="FunFam" id="1.20.1250.20:FF:000003">
    <property type="entry name" value="Solute carrier family 17 member 3"/>
    <property type="match status" value="1"/>
</dbReference>
<feature type="transmembrane region" description="Helical" evidence="12">
    <location>
        <begin position="359"/>
        <end position="381"/>
    </location>
</feature>
<evidence type="ECO:0000256" key="1">
    <source>
        <dbReference type="ARBA" id="ARBA00004141"/>
    </source>
</evidence>
<comment type="function">
    <text evidence="10">May be an inorganic phosphate cotransporter.</text>
</comment>
<dbReference type="CDD" id="cd17318">
    <property type="entry name" value="MFS_SLC17"/>
    <property type="match status" value="1"/>
</dbReference>
<organism evidence="14 15">
    <name type="scientific">Pyrocoelia pectoralis</name>
    <dbReference type="NCBI Taxonomy" id="417401"/>
    <lineage>
        <taxon>Eukaryota</taxon>
        <taxon>Metazoa</taxon>
        <taxon>Ecdysozoa</taxon>
        <taxon>Arthropoda</taxon>
        <taxon>Hexapoda</taxon>
        <taxon>Insecta</taxon>
        <taxon>Pterygota</taxon>
        <taxon>Neoptera</taxon>
        <taxon>Endopterygota</taxon>
        <taxon>Coleoptera</taxon>
        <taxon>Polyphaga</taxon>
        <taxon>Elateriformia</taxon>
        <taxon>Elateroidea</taxon>
        <taxon>Lampyridae</taxon>
        <taxon>Lampyrinae</taxon>
        <taxon>Pyrocoelia</taxon>
    </lineage>
</organism>
<evidence type="ECO:0000256" key="3">
    <source>
        <dbReference type="ARBA" id="ARBA00022448"/>
    </source>
</evidence>
<dbReference type="PANTHER" id="PTHR11662:SF280">
    <property type="entry name" value="FI21844P1-RELATED"/>
    <property type="match status" value="1"/>
</dbReference>
<feature type="transmembrane region" description="Helical" evidence="12">
    <location>
        <begin position="393"/>
        <end position="418"/>
    </location>
</feature>
<dbReference type="InterPro" id="IPR036259">
    <property type="entry name" value="MFS_trans_sf"/>
</dbReference>
<keyword evidence="3" id="KW-0813">Transport</keyword>
<feature type="transmembrane region" description="Helical" evidence="12">
    <location>
        <begin position="430"/>
        <end position="449"/>
    </location>
</feature>
<keyword evidence="8 12" id="KW-0472">Membrane</keyword>
<proteinExistence type="inferred from homology"/>
<accession>A0AAN7VEE6</accession>
<keyword evidence="9" id="KW-0739">Sodium transport</keyword>
<keyword evidence="7" id="KW-0915">Sodium</keyword>
<evidence type="ECO:0000256" key="9">
    <source>
        <dbReference type="ARBA" id="ARBA00023201"/>
    </source>
</evidence>
<sequence>MEHKCGNECACLKNVPVAPQDWYGARHTQVILLFVLITTSYLMRINLSVAIVAMTDSDASPNPDIPTFVWDDKSIILTSFFVGYVLPQVPAGQLAKNYGPKWFLTVTFAIGSLLSILTPFIAPFGSWPMIILRGLQGLMQGFIFPFCHDLLSKWVPPCERARLCTFVYAGIPFGTVLAMAITGWLSGTWLGWPYAFYLFGAAGLIWTVLWSFLGYNSPADHPHINPKERAYIEHVLGQKKHAAPPPTPWKEICTSLPVWALLCTYSGHNWGFTTLITNTPTYMANVLNFDIKSNGVLSAAPYLVFWIVSLVFSAITDFIINRKYLTVGAARKIANSIGMCVPAVALLTLGLISDADYDITNITLVLLFVAVGTNGISYSGYRVNHMDLSLVHAGTLMGLTNGIANIFGMFGPLVLQFIVTDENDPQQWAIIFYMSSAIYIAGNCIFVIFGSGETQRWNDSVQDEPKRFKGSLEVEP</sequence>
<evidence type="ECO:0000256" key="12">
    <source>
        <dbReference type="SAM" id="Phobius"/>
    </source>
</evidence>
<feature type="transmembrane region" description="Helical" evidence="12">
    <location>
        <begin position="74"/>
        <end position="95"/>
    </location>
</feature>
<dbReference type="GO" id="GO:0006820">
    <property type="term" value="P:monoatomic anion transport"/>
    <property type="evidence" value="ECO:0007669"/>
    <property type="project" value="TreeGrafter"/>
</dbReference>
<comment type="subcellular location">
    <subcellularLocation>
        <location evidence="1">Membrane</location>
        <topology evidence="1">Multi-pass membrane protein</topology>
    </subcellularLocation>
</comment>
<feature type="transmembrane region" description="Helical" evidence="12">
    <location>
        <begin position="258"/>
        <end position="279"/>
    </location>
</feature>
<keyword evidence="15" id="KW-1185">Reference proteome</keyword>
<evidence type="ECO:0000259" key="13">
    <source>
        <dbReference type="PROSITE" id="PS50850"/>
    </source>
</evidence>
<dbReference type="InterPro" id="IPR050382">
    <property type="entry name" value="MFS_Na/Anion_cotransporter"/>
</dbReference>
<name>A0AAN7VEE6_9COLE</name>
<dbReference type="InterPro" id="IPR011701">
    <property type="entry name" value="MFS"/>
</dbReference>
<evidence type="ECO:0000256" key="4">
    <source>
        <dbReference type="ARBA" id="ARBA00022692"/>
    </source>
</evidence>
<evidence type="ECO:0000313" key="15">
    <source>
        <dbReference type="Proteomes" id="UP001329430"/>
    </source>
</evidence>
<evidence type="ECO:0000256" key="11">
    <source>
        <dbReference type="ARBA" id="ARBA00068450"/>
    </source>
</evidence>
<dbReference type="AlphaFoldDB" id="A0AAN7VEE6"/>
<evidence type="ECO:0000256" key="5">
    <source>
        <dbReference type="ARBA" id="ARBA00022847"/>
    </source>
</evidence>
<dbReference type="Gene3D" id="1.20.1250.20">
    <property type="entry name" value="MFS general substrate transporter like domains"/>
    <property type="match status" value="2"/>
</dbReference>
<comment type="caution">
    <text evidence="14">The sequence shown here is derived from an EMBL/GenBank/DDBJ whole genome shotgun (WGS) entry which is preliminary data.</text>
</comment>
<feature type="transmembrane region" description="Helical" evidence="12">
    <location>
        <begin position="333"/>
        <end position="353"/>
    </location>
</feature>
<dbReference type="FunFam" id="1.20.1250.20:FF:000144">
    <property type="entry name" value="Picot, isoform B"/>
    <property type="match status" value="1"/>
</dbReference>
<comment type="similarity">
    <text evidence="2">Belongs to the major facilitator superfamily. Sodium/anion cotransporter family.</text>
</comment>
<evidence type="ECO:0000313" key="14">
    <source>
        <dbReference type="EMBL" id="KAK5641839.1"/>
    </source>
</evidence>
<feature type="transmembrane region" description="Helical" evidence="12">
    <location>
        <begin position="130"/>
        <end position="151"/>
    </location>
</feature>
<evidence type="ECO:0000256" key="8">
    <source>
        <dbReference type="ARBA" id="ARBA00023136"/>
    </source>
</evidence>
<feature type="transmembrane region" description="Helical" evidence="12">
    <location>
        <begin position="163"/>
        <end position="185"/>
    </location>
</feature>
<feature type="transmembrane region" description="Helical" evidence="12">
    <location>
        <begin position="299"/>
        <end position="321"/>
    </location>
</feature>
<keyword evidence="9" id="KW-0406">Ion transport</keyword>
<evidence type="ECO:0000256" key="2">
    <source>
        <dbReference type="ARBA" id="ARBA00008586"/>
    </source>
</evidence>
<keyword evidence="6 12" id="KW-1133">Transmembrane helix</keyword>
<dbReference type="PANTHER" id="PTHR11662">
    <property type="entry name" value="SOLUTE CARRIER FAMILY 17"/>
    <property type="match status" value="1"/>
</dbReference>
<dbReference type="GO" id="GO:0015293">
    <property type="term" value="F:symporter activity"/>
    <property type="evidence" value="ECO:0007669"/>
    <property type="project" value="UniProtKB-KW"/>
</dbReference>
<feature type="transmembrane region" description="Helical" evidence="12">
    <location>
        <begin position="102"/>
        <end position="124"/>
    </location>
</feature>
<dbReference type="PROSITE" id="PS50850">
    <property type="entry name" value="MFS"/>
    <property type="match status" value="1"/>
</dbReference>
<dbReference type="GO" id="GO:0016020">
    <property type="term" value="C:membrane"/>
    <property type="evidence" value="ECO:0007669"/>
    <property type="project" value="UniProtKB-SubCell"/>
</dbReference>
<reference evidence="14 15" key="1">
    <citation type="journal article" date="2024" name="Insects">
        <title>An Improved Chromosome-Level Genome Assembly of the Firefly Pyrocoelia pectoralis.</title>
        <authorList>
            <person name="Fu X."/>
            <person name="Meyer-Rochow V.B."/>
            <person name="Ballantyne L."/>
            <person name="Zhu X."/>
        </authorList>
    </citation>
    <scope>NUCLEOTIDE SEQUENCE [LARGE SCALE GENOMIC DNA]</scope>
    <source>
        <strain evidence="14">XCY_ONT2</strain>
    </source>
</reference>
<keyword evidence="4 12" id="KW-0812">Transmembrane</keyword>
<dbReference type="EMBL" id="JAVRBK010000007">
    <property type="protein sequence ID" value="KAK5641839.1"/>
    <property type="molecule type" value="Genomic_DNA"/>
</dbReference>
<keyword evidence="5" id="KW-0769">Symport</keyword>
<dbReference type="InterPro" id="IPR020846">
    <property type="entry name" value="MFS_dom"/>
</dbReference>
<protein>
    <recommendedName>
        <fullName evidence="11">Putative inorganic phosphate cotransporter</fullName>
    </recommendedName>
</protein>
<dbReference type="SUPFAM" id="SSF103473">
    <property type="entry name" value="MFS general substrate transporter"/>
    <property type="match status" value="1"/>
</dbReference>
<dbReference type="Pfam" id="PF07690">
    <property type="entry name" value="MFS_1"/>
    <property type="match status" value="1"/>
</dbReference>
<evidence type="ECO:0000256" key="7">
    <source>
        <dbReference type="ARBA" id="ARBA00023053"/>
    </source>
</evidence>
<dbReference type="GO" id="GO:0006814">
    <property type="term" value="P:sodium ion transport"/>
    <property type="evidence" value="ECO:0007669"/>
    <property type="project" value="UniProtKB-KW"/>
</dbReference>
<feature type="transmembrane region" description="Helical" evidence="12">
    <location>
        <begin position="30"/>
        <end position="54"/>
    </location>
</feature>
<evidence type="ECO:0000256" key="10">
    <source>
        <dbReference type="ARBA" id="ARBA00054632"/>
    </source>
</evidence>
<feature type="domain" description="Major facilitator superfamily (MFS) profile" evidence="13">
    <location>
        <begin position="32"/>
        <end position="454"/>
    </location>
</feature>
<feature type="transmembrane region" description="Helical" evidence="12">
    <location>
        <begin position="191"/>
        <end position="213"/>
    </location>
</feature>